<dbReference type="EMBL" id="AATQ01000024">
    <property type="protein sequence ID" value="EAU45609.1"/>
    <property type="molecule type" value="Genomic_DNA"/>
</dbReference>
<evidence type="ECO:0000259" key="12">
    <source>
        <dbReference type="Pfam" id="PF01706"/>
    </source>
</evidence>
<keyword evidence="5" id="KW-1003">Cell membrane</keyword>
<evidence type="ECO:0000256" key="10">
    <source>
        <dbReference type="ARBA" id="ARBA00025598"/>
    </source>
</evidence>
<dbReference type="GO" id="GO:0006935">
    <property type="term" value="P:chemotaxis"/>
    <property type="evidence" value="ECO:0007669"/>
    <property type="project" value="UniProtKB-KW"/>
</dbReference>
<dbReference type="PRINTS" id="PR00954">
    <property type="entry name" value="FLGMOTORFLIG"/>
</dbReference>
<evidence type="ECO:0000256" key="4">
    <source>
        <dbReference type="ARBA" id="ARBA00021870"/>
    </source>
</evidence>
<dbReference type="RefSeq" id="WP_007799452.1">
    <property type="nucleotide sequence ID" value="NZ_DS022276.1"/>
</dbReference>
<keyword evidence="15" id="KW-0966">Cell projection</keyword>
<accession>Q0FN33</accession>
<dbReference type="SUPFAM" id="SSF48029">
    <property type="entry name" value="FliG"/>
    <property type="match status" value="2"/>
</dbReference>
<evidence type="ECO:0000256" key="7">
    <source>
        <dbReference type="ARBA" id="ARBA00022779"/>
    </source>
</evidence>
<evidence type="ECO:0000256" key="2">
    <source>
        <dbReference type="ARBA" id="ARBA00004413"/>
    </source>
</evidence>
<keyword evidence="6" id="KW-0145">Chemotaxis</keyword>
<evidence type="ECO:0000256" key="6">
    <source>
        <dbReference type="ARBA" id="ARBA00022500"/>
    </source>
</evidence>
<dbReference type="GO" id="GO:0009425">
    <property type="term" value="C:bacterial-type flagellum basal body"/>
    <property type="evidence" value="ECO:0007669"/>
    <property type="project" value="UniProtKB-SubCell"/>
</dbReference>
<feature type="region of interest" description="Disordered" evidence="11">
    <location>
        <begin position="1"/>
        <end position="20"/>
    </location>
</feature>
<keyword evidence="9" id="KW-0975">Bacterial flagellum</keyword>
<organism evidence="15 16">
    <name type="scientific">Salipiger bermudensis (strain DSM 26914 / JCM 13377 / KCTC 12554 / HTCC2601)</name>
    <name type="common">Pelagibaca bermudensis</name>
    <dbReference type="NCBI Taxonomy" id="314265"/>
    <lineage>
        <taxon>Bacteria</taxon>
        <taxon>Pseudomonadati</taxon>
        <taxon>Pseudomonadota</taxon>
        <taxon>Alphaproteobacteria</taxon>
        <taxon>Rhodobacterales</taxon>
        <taxon>Roseobacteraceae</taxon>
        <taxon>Salipiger</taxon>
    </lineage>
</organism>
<reference evidence="15 16" key="1">
    <citation type="journal article" date="2010" name="J. Bacteriol.">
        <title>Genome sequences of Pelagibaca bermudensis HTCC2601T and Maritimibacter alkaliphilus HTCC2654T, the type strains of two marine Roseobacter genera.</title>
        <authorList>
            <person name="Thrash J.C."/>
            <person name="Cho J.C."/>
            <person name="Ferriera S."/>
            <person name="Johnson J."/>
            <person name="Vergin K.L."/>
            <person name="Giovannoni S.J."/>
        </authorList>
    </citation>
    <scope>NUCLEOTIDE SEQUENCE [LARGE SCALE GENOMIC DNA]</scope>
    <source>
        <strain evidence="16">DSM 26914 / JCM 13377 / KCTC 12554 / HTCC2601</strain>
    </source>
</reference>
<sequence>MSHASSLAALPGPSSGRGPLTRRAKAAIVVQFLLNEGADIPLSALPDDLQAELTAQLGRMRYIDRETLNSVIEEFTNELEQIGMSFPGDMAGALSALDGRISHRTAARLRKEAGVRQTGDPWERINGLEEERLETLVLGESTEVAAVMMSKIETAKAAKVLARLPGDRARRISYAISMTAGVSPEAVDRIGLSIAAQLDAEPPRAFEKKPNERVGAILNYAASAKRDEVLEGLEETDKDFAEAVRKAIFTFANIPERLKPEDVPKITRDVPGDVLTMAIAASSSEDDLKAVEFILENVSKRMSGSLREDAAGMSVNAKKGEAAMNEVVSAIRDLVNTGEIELRDPDGDDD</sequence>
<dbReference type="Gene3D" id="1.10.220.30">
    <property type="match status" value="3"/>
</dbReference>
<keyword evidence="8" id="KW-0472">Membrane</keyword>
<evidence type="ECO:0000256" key="5">
    <source>
        <dbReference type="ARBA" id="ARBA00022475"/>
    </source>
</evidence>
<dbReference type="STRING" id="314265.R2601_21987"/>
<dbReference type="InterPro" id="IPR023087">
    <property type="entry name" value="Flg_Motor_Flig_C"/>
</dbReference>
<gene>
    <name evidence="15" type="ORF">R2601_21987</name>
</gene>
<dbReference type="AlphaFoldDB" id="Q0FN33"/>
<evidence type="ECO:0000256" key="1">
    <source>
        <dbReference type="ARBA" id="ARBA00004117"/>
    </source>
</evidence>
<evidence type="ECO:0000256" key="11">
    <source>
        <dbReference type="SAM" id="MobiDB-lite"/>
    </source>
</evidence>
<evidence type="ECO:0000313" key="15">
    <source>
        <dbReference type="EMBL" id="EAU45609.1"/>
    </source>
</evidence>
<comment type="caution">
    <text evidence="15">The sequence shown here is derived from an EMBL/GenBank/DDBJ whole genome shotgun (WGS) entry which is preliminary data.</text>
</comment>
<dbReference type="Pfam" id="PF14842">
    <property type="entry name" value="FliG_N"/>
    <property type="match status" value="1"/>
</dbReference>
<dbReference type="InterPro" id="IPR011002">
    <property type="entry name" value="FliG_a-hlx"/>
</dbReference>
<name>Q0FN33_SALBH</name>
<keyword evidence="16" id="KW-1185">Reference proteome</keyword>
<protein>
    <recommendedName>
        <fullName evidence="4">Flagellar motor switch protein FliG</fullName>
    </recommendedName>
</protein>
<dbReference type="InterPro" id="IPR028263">
    <property type="entry name" value="FliG_N"/>
</dbReference>
<keyword evidence="15" id="KW-0969">Cilium</keyword>
<evidence type="ECO:0000259" key="13">
    <source>
        <dbReference type="Pfam" id="PF14841"/>
    </source>
</evidence>
<dbReference type="InterPro" id="IPR000090">
    <property type="entry name" value="Flg_Motor_Flig"/>
</dbReference>
<dbReference type="OrthoDB" id="7616820at2"/>
<comment type="similarity">
    <text evidence="3">Belongs to the FliG family.</text>
</comment>
<dbReference type="eggNOG" id="COG1536">
    <property type="taxonomic scope" value="Bacteria"/>
</dbReference>
<proteinExistence type="inferred from homology"/>
<dbReference type="Proteomes" id="UP000006230">
    <property type="component" value="Unassembled WGS sequence"/>
</dbReference>
<keyword evidence="7" id="KW-0283">Flagellar rotation</keyword>
<dbReference type="GO" id="GO:0071973">
    <property type="term" value="P:bacterial-type flagellum-dependent cell motility"/>
    <property type="evidence" value="ECO:0007669"/>
    <property type="project" value="InterPro"/>
</dbReference>
<comment type="function">
    <text evidence="10">FliG is one of three proteins (FliG, FliN, FliM) that forms the rotor-mounted switch complex (C ring), located at the base of the basal body. This complex interacts with the CheY and CheZ chemotaxis proteins, in addition to contacting components of the motor that determine the direction of flagellar rotation.</text>
</comment>
<dbReference type="GO" id="GO:0005886">
    <property type="term" value="C:plasma membrane"/>
    <property type="evidence" value="ECO:0007669"/>
    <property type="project" value="UniProtKB-SubCell"/>
</dbReference>
<dbReference type="Pfam" id="PF01706">
    <property type="entry name" value="FliG_C"/>
    <property type="match status" value="1"/>
</dbReference>
<evidence type="ECO:0000313" key="16">
    <source>
        <dbReference type="Proteomes" id="UP000006230"/>
    </source>
</evidence>
<evidence type="ECO:0000256" key="3">
    <source>
        <dbReference type="ARBA" id="ARBA00010299"/>
    </source>
</evidence>
<feature type="domain" description="Flagellar motor switch protein FliG middle" evidence="13">
    <location>
        <begin position="132"/>
        <end position="200"/>
    </location>
</feature>
<dbReference type="PANTHER" id="PTHR30534">
    <property type="entry name" value="FLAGELLAR MOTOR SWITCH PROTEIN FLIG"/>
    <property type="match status" value="1"/>
</dbReference>
<evidence type="ECO:0000256" key="8">
    <source>
        <dbReference type="ARBA" id="ARBA00023136"/>
    </source>
</evidence>
<feature type="domain" description="Flagellar motor switch protein FliG C-terminal" evidence="12">
    <location>
        <begin position="231"/>
        <end position="342"/>
    </location>
</feature>
<evidence type="ECO:0000256" key="9">
    <source>
        <dbReference type="ARBA" id="ARBA00023143"/>
    </source>
</evidence>
<keyword evidence="15" id="KW-0282">Flagellum</keyword>
<dbReference type="HOGENOM" id="CLU_047835_1_1_5"/>
<feature type="domain" description="Flagellar motor switch protein FliG N-terminal" evidence="14">
    <location>
        <begin position="20"/>
        <end position="122"/>
    </location>
</feature>
<dbReference type="PANTHER" id="PTHR30534:SF0">
    <property type="entry name" value="FLAGELLAR MOTOR SWITCH PROTEIN FLIG"/>
    <property type="match status" value="1"/>
</dbReference>
<feature type="compositionally biased region" description="Low complexity" evidence="11">
    <location>
        <begin position="1"/>
        <end position="16"/>
    </location>
</feature>
<comment type="subcellular location">
    <subcellularLocation>
        <location evidence="1">Bacterial flagellum basal body</location>
    </subcellularLocation>
    <subcellularLocation>
        <location evidence="2">Cell membrane</location>
        <topology evidence="2">Peripheral membrane protein</topology>
        <orientation evidence="2">Cytoplasmic side</orientation>
    </subcellularLocation>
</comment>
<evidence type="ECO:0000259" key="14">
    <source>
        <dbReference type="Pfam" id="PF14842"/>
    </source>
</evidence>
<dbReference type="GO" id="GO:0003774">
    <property type="term" value="F:cytoskeletal motor activity"/>
    <property type="evidence" value="ECO:0007669"/>
    <property type="project" value="InterPro"/>
</dbReference>
<dbReference type="Pfam" id="PF14841">
    <property type="entry name" value="FliG_M"/>
    <property type="match status" value="1"/>
</dbReference>
<dbReference type="InterPro" id="IPR032779">
    <property type="entry name" value="FliG_M"/>
</dbReference>